<dbReference type="STRING" id="5627.A0A1C7MI20"/>
<evidence type="ECO:0000256" key="1">
    <source>
        <dbReference type="ARBA" id="ARBA00006082"/>
    </source>
</evidence>
<dbReference type="InterPro" id="IPR014721">
    <property type="entry name" value="Ribsml_uS5_D2-typ_fold_subgr"/>
</dbReference>
<evidence type="ECO:0000313" key="5">
    <source>
        <dbReference type="EMBL" id="OBZ74664.1"/>
    </source>
</evidence>
<dbReference type="Gene3D" id="3.30.230.10">
    <property type="match status" value="1"/>
</dbReference>
<organism evidence="5 6">
    <name type="scientific">Grifola frondosa</name>
    <name type="common">Maitake</name>
    <name type="synonym">Polyporus frondosus</name>
    <dbReference type="NCBI Taxonomy" id="5627"/>
    <lineage>
        <taxon>Eukaryota</taxon>
        <taxon>Fungi</taxon>
        <taxon>Dikarya</taxon>
        <taxon>Basidiomycota</taxon>
        <taxon>Agaricomycotina</taxon>
        <taxon>Agaricomycetes</taxon>
        <taxon>Polyporales</taxon>
        <taxon>Grifolaceae</taxon>
        <taxon>Grifola</taxon>
    </lineage>
</organism>
<name>A0A1C7MI20_GRIFR</name>
<keyword evidence="5" id="KW-0378">Hydrolase</keyword>
<dbReference type="SUPFAM" id="SSF54211">
    <property type="entry name" value="Ribosomal protein S5 domain 2-like"/>
    <property type="match status" value="1"/>
</dbReference>
<reference evidence="5 6" key="1">
    <citation type="submission" date="2016-03" db="EMBL/GenBank/DDBJ databases">
        <title>Whole genome sequencing of Grifola frondosa 9006-11.</title>
        <authorList>
            <person name="Min B."/>
            <person name="Park H."/>
            <person name="Kim J.-G."/>
            <person name="Cho H."/>
            <person name="Oh Y.-L."/>
            <person name="Kong W.-S."/>
            <person name="Choi I.-G."/>
        </authorList>
    </citation>
    <scope>NUCLEOTIDE SEQUENCE [LARGE SCALE GENOMIC DNA]</scope>
    <source>
        <strain evidence="5 6">9006-11</strain>
    </source>
</reference>
<keyword evidence="6" id="KW-1185">Reference proteome</keyword>
<dbReference type="GO" id="GO:0061982">
    <property type="term" value="P:meiosis I cell cycle process"/>
    <property type="evidence" value="ECO:0007669"/>
    <property type="project" value="UniProtKB-ARBA"/>
</dbReference>
<proteinExistence type="inferred from homology"/>
<dbReference type="EMBL" id="LUGG01000005">
    <property type="protein sequence ID" value="OBZ74664.1"/>
    <property type="molecule type" value="Genomic_DNA"/>
</dbReference>
<dbReference type="InterPro" id="IPR020568">
    <property type="entry name" value="Ribosomal_Su5_D2-typ_SF"/>
</dbReference>
<comment type="caution">
    <text evidence="5">The sequence shown here is derived from an EMBL/GenBank/DDBJ whole genome shotgun (WGS) entry which is preliminary data.</text>
</comment>
<dbReference type="GO" id="GO:0005524">
    <property type="term" value="F:ATP binding"/>
    <property type="evidence" value="ECO:0007669"/>
    <property type="project" value="InterPro"/>
</dbReference>
<comment type="similarity">
    <text evidence="1">Belongs to the DNA mismatch repair MutL/HexB family.</text>
</comment>
<dbReference type="GO" id="GO:0006298">
    <property type="term" value="P:mismatch repair"/>
    <property type="evidence" value="ECO:0007669"/>
    <property type="project" value="InterPro"/>
</dbReference>
<evidence type="ECO:0000256" key="3">
    <source>
        <dbReference type="SAM" id="MobiDB-lite"/>
    </source>
</evidence>
<dbReference type="GO" id="GO:0004519">
    <property type="term" value="F:endonuclease activity"/>
    <property type="evidence" value="ECO:0007669"/>
    <property type="project" value="UniProtKB-KW"/>
</dbReference>
<dbReference type="OrthoDB" id="10263226at2759"/>
<keyword evidence="2" id="KW-0227">DNA damage</keyword>
<dbReference type="SMART" id="SM01340">
    <property type="entry name" value="DNA_mis_repair"/>
    <property type="match status" value="1"/>
</dbReference>
<dbReference type="CDD" id="cd03484">
    <property type="entry name" value="MutL_Trans_hPMS_2_like"/>
    <property type="match status" value="1"/>
</dbReference>
<dbReference type="SUPFAM" id="SSF55874">
    <property type="entry name" value="ATPase domain of HSP90 chaperone/DNA topoisomerase II/histidine kinase"/>
    <property type="match status" value="1"/>
</dbReference>
<dbReference type="Gene3D" id="3.30.565.10">
    <property type="entry name" value="Histidine kinase-like ATPase, C-terminal domain"/>
    <property type="match status" value="1"/>
</dbReference>
<dbReference type="AlphaFoldDB" id="A0A1C7MI20"/>
<dbReference type="InterPro" id="IPR013507">
    <property type="entry name" value="DNA_mismatch_S5_2-like"/>
</dbReference>
<dbReference type="GO" id="GO:0016887">
    <property type="term" value="F:ATP hydrolysis activity"/>
    <property type="evidence" value="ECO:0007669"/>
    <property type="project" value="InterPro"/>
</dbReference>
<dbReference type="PANTHER" id="PTHR10073">
    <property type="entry name" value="DNA MISMATCH REPAIR PROTEIN MLH, PMS, MUTL"/>
    <property type="match status" value="1"/>
</dbReference>
<dbReference type="InterPro" id="IPR036890">
    <property type="entry name" value="HATPase_C_sf"/>
</dbReference>
<keyword evidence="5" id="KW-0540">Nuclease</keyword>
<keyword evidence="5" id="KW-0255">Endonuclease</keyword>
<evidence type="ECO:0000259" key="4">
    <source>
        <dbReference type="SMART" id="SM01340"/>
    </source>
</evidence>
<dbReference type="Pfam" id="PF01119">
    <property type="entry name" value="DNA_mis_repair"/>
    <property type="match status" value="1"/>
</dbReference>
<gene>
    <name evidence="5" type="primary">PMS2</name>
    <name evidence="5" type="ORF">A0H81_05052</name>
</gene>
<dbReference type="GO" id="GO:0140664">
    <property type="term" value="F:ATP-dependent DNA damage sensor activity"/>
    <property type="evidence" value="ECO:0007669"/>
    <property type="project" value="InterPro"/>
</dbReference>
<dbReference type="PANTHER" id="PTHR10073:SF52">
    <property type="entry name" value="MISMATCH REPAIR ENDONUCLEASE PMS2"/>
    <property type="match status" value="1"/>
</dbReference>
<accession>A0A1C7MI20</accession>
<evidence type="ECO:0000313" key="6">
    <source>
        <dbReference type="Proteomes" id="UP000092993"/>
    </source>
</evidence>
<feature type="domain" description="DNA mismatch repair protein S5" evidence="4">
    <location>
        <begin position="103"/>
        <end position="243"/>
    </location>
</feature>
<evidence type="ECO:0000256" key="2">
    <source>
        <dbReference type="ARBA" id="ARBA00022763"/>
    </source>
</evidence>
<dbReference type="GO" id="GO:0030983">
    <property type="term" value="F:mismatched DNA binding"/>
    <property type="evidence" value="ECO:0007669"/>
    <property type="project" value="InterPro"/>
</dbReference>
<dbReference type="InterPro" id="IPR038973">
    <property type="entry name" value="MutL/Mlh/Pms-like"/>
</dbReference>
<feature type="region of interest" description="Disordered" evidence="3">
    <location>
        <begin position="468"/>
        <end position="500"/>
    </location>
</feature>
<dbReference type="Proteomes" id="UP000092993">
    <property type="component" value="Unassembled WGS sequence"/>
</dbReference>
<dbReference type="GO" id="GO:0032389">
    <property type="term" value="C:MutLalpha complex"/>
    <property type="evidence" value="ECO:0007669"/>
    <property type="project" value="TreeGrafter"/>
</dbReference>
<sequence>MGTVLEFDQSGRLRSHAGKVARQRGTTVTVTGLFKPLPVRRKELERTAKREFGKALSLLTAYALVPCANENRGVRLSVTNHPAGGKKTVQLRTDGTPLTRSSASAIWGPKALENVVVLDLCFDVETERSVLRRQGIKDTDGHRNEVRVKGLVSKFAVACGRTGTDRQFFYVNGRPCNPSKVQKAFNEVYRTFNANQTPFIVADFILPTDSCDVNVSPDKRTILLHSENNLVNALKIALEQAFAPSRSTYVVNSQSQAPLNHPAPTQKCATASSGSNVDPLFLPDHAGEHECSEIVSQKAGELEARVITEEPEDMDENATLSTPLLAGTKAITGVEHVQMHKKYIPASYAIEPHIRPVSSCSGSEPASPSQGTRRSPHIHFPVTALLSTPSISQEKRENASLALGGDDIDMDDDGLDDAADRSLMSTQMIDAVNDSPQESATQRCVIEESPHTNPCAADEAAGIELSTAADDVRSSRDSNSPDSRATPQVSTKKRVAFHSADTSRKVQMVLDTSGAAWNLRRHADGICRDRGR</sequence>
<protein>
    <submittedName>
        <fullName evidence="5">Mismatch repair endonuclease PMS2</fullName>
    </submittedName>
</protein>